<accession>A0A3B1E0Q6</accession>
<comment type="similarity">
    <text evidence="1">Belongs to the DNA glycosylase MPG family.</text>
</comment>
<gene>
    <name evidence="5" type="ORF">MNBD_PLANCTO03-1995</name>
</gene>
<organism evidence="5">
    <name type="scientific">hydrothermal vent metagenome</name>
    <dbReference type="NCBI Taxonomy" id="652676"/>
    <lineage>
        <taxon>unclassified sequences</taxon>
        <taxon>metagenomes</taxon>
        <taxon>ecological metagenomes</taxon>
    </lineage>
</organism>
<dbReference type="PANTHER" id="PTHR10429">
    <property type="entry name" value="DNA-3-METHYLADENINE GLYCOSYLASE"/>
    <property type="match status" value="1"/>
</dbReference>
<dbReference type="InterPro" id="IPR011034">
    <property type="entry name" value="Formyl_transferase-like_C_sf"/>
</dbReference>
<dbReference type="NCBIfam" id="TIGR00567">
    <property type="entry name" value="3mg"/>
    <property type="match status" value="1"/>
</dbReference>
<keyword evidence="2" id="KW-0227">DNA damage</keyword>
<name>A0A3B1E0Q6_9ZZZZ</name>
<dbReference type="PANTHER" id="PTHR10429:SF0">
    <property type="entry name" value="DNA-3-METHYLADENINE GLYCOSYLASE"/>
    <property type="match status" value="1"/>
</dbReference>
<evidence type="ECO:0000256" key="3">
    <source>
        <dbReference type="ARBA" id="ARBA00022801"/>
    </source>
</evidence>
<keyword evidence="5" id="KW-0326">Glycosidase</keyword>
<keyword evidence="3 5" id="KW-0378">Hydrolase</keyword>
<sequence length="217" mass="23846">MEPLSRQFFAVDAESLAQKLLGCRLVRVLPSGERLVGIIVETEAYLGVEDRASHTFGGRRTARNESMWGPAGRAYVYFTYGMHYCMNISAGREGLPVAVLLRALEPVEGLETMRELRAAKRARKRPLTDHELCAGPARLCQAMGIDRVLDGLDLASPGLADRPGAGVLFVERRKKRSIPDEQIAAGPRIGLSGDNEWTRRALRFGVAGSPYGSRPRL</sequence>
<dbReference type="EMBL" id="UOGK01000709">
    <property type="protein sequence ID" value="VAX42534.1"/>
    <property type="molecule type" value="Genomic_DNA"/>
</dbReference>
<dbReference type="CDD" id="cd00540">
    <property type="entry name" value="AAG"/>
    <property type="match status" value="1"/>
</dbReference>
<protein>
    <submittedName>
        <fullName evidence="5">DNA-3-methyladenine glycosylase II</fullName>
        <ecNumber evidence="5">3.2.2.21</ecNumber>
    </submittedName>
</protein>
<dbReference type="HAMAP" id="MF_00527">
    <property type="entry name" value="3MGH"/>
    <property type="match status" value="1"/>
</dbReference>
<evidence type="ECO:0000313" key="5">
    <source>
        <dbReference type="EMBL" id="VAX42534.1"/>
    </source>
</evidence>
<evidence type="ECO:0000256" key="2">
    <source>
        <dbReference type="ARBA" id="ARBA00022763"/>
    </source>
</evidence>
<reference evidence="5" key="1">
    <citation type="submission" date="2018-06" db="EMBL/GenBank/DDBJ databases">
        <authorList>
            <person name="Zhirakovskaya E."/>
        </authorList>
    </citation>
    <scope>NUCLEOTIDE SEQUENCE</scope>
</reference>
<dbReference type="InterPro" id="IPR003180">
    <property type="entry name" value="MPG"/>
</dbReference>
<proteinExistence type="inferred from homology"/>
<dbReference type="NCBIfam" id="NF002003">
    <property type="entry name" value="PRK00802.1-3"/>
    <property type="match status" value="1"/>
</dbReference>
<evidence type="ECO:0000256" key="4">
    <source>
        <dbReference type="ARBA" id="ARBA00023204"/>
    </source>
</evidence>
<keyword evidence="4" id="KW-0234">DNA repair</keyword>
<dbReference type="GO" id="GO:0003905">
    <property type="term" value="F:alkylbase DNA N-glycosylase activity"/>
    <property type="evidence" value="ECO:0007669"/>
    <property type="project" value="UniProtKB-EC"/>
</dbReference>
<dbReference type="Pfam" id="PF02245">
    <property type="entry name" value="Pur_DNA_glyco"/>
    <property type="match status" value="1"/>
</dbReference>
<dbReference type="GO" id="GO:0003677">
    <property type="term" value="F:DNA binding"/>
    <property type="evidence" value="ECO:0007669"/>
    <property type="project" value="InterPro"/>
</dbReference>
<dbReference type="Gene3D" id="3.10.300.10">
    <property type="entry name" value="Methylpurine-DNA glycosylase (MPG)"/>
    <property type="match status" value="1"/>
</dbReference>
<dbReference type="EC" id="3.2.2.21" evidence="5"/>
<dbReference type="InterPro" id="IPR036995">
    <property type="entry name" value="MPG_sf"/>
</dbReference>
<dbReference type="FunFam" id="3.10.300.10:FF:000001">
    <property type="entry name" value="Putative 3-methyladenine DNA glycosylase"/>
    <property type="match status" value="1"/>
</dbReference>
<dbReference type="GO" id="GO:0006284">
    <property type="term" value="P:base-excision repair"/>
    <property type="evidence" value="ECO:0007669"/>
    <property type="project" value="InterPro"/>
</dbReference>
<dbReference type="SUPFAM" id="SSF50486">
    <property type="entry name" value="FMT C-terminal domain-like"/>
    <property type="match status" value="1"/>
</dbReference>
<dbReference type="AlphaFoldDB" id="A0A3B1E0Q6"/>
<evidence type="ECO:0000256" key="1">
    <source>
        <dbReference type="ARBA" id="ARBA00009232"/>
    </source>
</evidence>